<evidence type="ECO:0000313" key="2">
    <source>
        <dbReference type="Proteomes" id="UP000410492"/>
    </source>
</evidence>
<dbReference type="OrthoDB" id="5987936at2759"/>
<sequence length="81" mass="9499">MLCIFSQYIVEYRLSEVMQKYITLKNATKMKTIDSYPDFQIRLTVHLTNSEPNRAFSLVSHWLIYANSAVNPIIYNFMSGE</sequence>
<feature type="non-terminal residue" evidence="1">
    <location>
        <position position="81"/>
    </location>
</feature>
<name>A0A653DUX2_CALMS</name>
<protein>
    <recommendedName>
        <fullName evidence="3">G-protein coupled receptors family 1 profile domain-containing protein</fullName>
    </recommendedName>
</protein>
<gene>
    <name evidence="1" type="ORF">CALMAC_LOCUS20662</name>
</gene>
<evidence type="ECO:0008006" key="3">
    <source>
        <dbReference type="Google" id="ProtNLM"/>
    </source>
</evidence>
<dbReference type="AlphaFoldDB" id="A0A653DUX2"/>
<evidence type="ECO:0000313" key="1">
    <source>
        <dbReference type="EMBL" id="VEN64006.1"/>
    </source>
</evidence>
<keyword evidence="2" id="KW-1185">Reference proteome</keyword>
<accession>A0A653DUX2</accession>
<reference evidence="1 2" key="1">
    <citation type="submission" date="2019-01" db="EMBL/GenBank/DDBJ databases">
        <authorList>
            <person name="Sayadi A."/>
        </authorList>
    </citation>
    <scope>NUCLEOTIDE SEQUENCE [LARGE SCALE GENOMIC DNA]</scope>
</reference>
<dbReference type="EMBL" id="CAACVG010015033">
    <property type="protein sequence ID" value="VEN64006.1"/>
    <property type="molecule type" value="Genomic_DNA"/>
</dbReference>
<dbReference type="Gene3D" id="1.20.1070.10">
    <property type="entry name" value="Rhodopsin 7-helix transmembrane proteins"/>
    <property type="match status" value="1"/>
</dbReference>
<dbReference type="Proteomes" id="UP000410492">
    <property type="component" value="Unassembled WGS sequence"/>
</dbReference>
<organism evidence="1 2">
    <name type="scientific">Callosobruchus maculatus</name>
    <name type="common">Southern cowpea weevil</name>
    <name type="synonym">Pulse bruchid</name>
    <dbReference type="NCBI Taxonomy" id="64391"/>
    <lineage>
        <taxon>Eukaryota</taxon>
        <taxon>Metazoa</taxon>
        <taxon>Ecdysozoa</taxon>
        <taxon>Arthropoda</taxon>
        <taxon>Hexapoda</taxon>
        <taxon>Insecta</taxon>
        <taxon>Pterygota</taxon>
        <taxon>Neoptera</taxon>
        <taxon>Endopterygota</taxon>
        <taxon>Coleoptera</taxon>
        <taxon>Polyphaga</taxon>
        <taxon>Cucujiformia</taxon>
        <taxon>Chrysomeloidea</taxon>
        <taxon>Chrysomelidae</taxon>
        <taxon>Bruchinae</taxon>
        <taxon>Bruchini</taxon>
        <taxon>Callosobruchus</taxon>
    </lineage>
</organism>
<proteinExistence type="predicted"/>
<dbReference type="SUPFAM" id="SSF81321">
    <property type="entry name" value="Family A G protein-coupled receptor-like"/>
    <property type="match status" value="1"/>
</dbReference>